<evidence type="ECO:0000313" key="1">
    <source>
        <dbReference type="EMBL" id="MFM9329687.1"/>
    </source>
</evidence>
<keyword evidence="1" id="KW-0378">Hydrolase</keyword>
<dbReference type="Proteomes" id="UP001631969">
    <property type="component" value="Unassembled WGS sequence"/>
</dbReference>
<organism evidence="1 2">
    <name type="scientific">Paenibacillus mesotrionivorans</name>
    <dbReference type="NCBI Taxonomy" id="3160968"/>
    <lineage>
        <taxon>Bacteria</taxon>
        <taxon>Bacillati</taxon>
        <taxon>Bacillota</taxon>
        <taxon>Bacilli</taxon>
        <taxon>Bacillales</taxon>
        <taxon>Paenibacillaceae</taxon>
        <taxon>Paenibacillus</taxon>
    </lineage>
</organism>
<keyword evidence="2" id="KW-1185">Reference proteome</keyword>
<keyword evidence="1" id="KW-0269">Exonuclease</keyword>
<evidence type="ECO:0000313" key="2">
    <source>
        <dbReference type="Proteomes" id="UP001631969"/>
    </source>
</evidence>
<gene>
    <name evidence="1" type="ORF">ACI1P1_15435</name>
</gene>
<name>A0ACC7P305_9BACL</name>
<proteinExistence type="predicted"/>
<dbReference type="EMBL" id="JBJURJ010000009">
    <property type="protein sequence ID" value="MFM9329687.1"/>
    <property type="molecule type" value="Genomic_DNA"/>
</dbReference>
<keyword evidence="1" id="KW-0540">Nuclease</keyword>
<protein>
    <submittedName>
        <fullName evidence="1">Exonuclease SbcCD subunit D</fullName>
    </submittedName>
</protein>
<sequence length="397" mass="43722">MRILHTADWHLGRTLEGRSRQAEQEAFVDELVSIVRQEAVDLVLIAGDVYDSVNPPSAAEKLFYDALSRLAEGGRRYVAVIAGNHDSPERLAAAEPLASRQGIVLRGLPANASLRLGIPSTGEEVVLYALPYPSESRLGELLSQEAEETVLRRAYSERIGALVRQACSEFRKDTVNLLMSHLYVLGGAESEGSERPIQVGGAYTVDAAALCAGADYIALGHLHRPQYIKAPAPVRYSGSPLAYSFSEAGQAKSVTIADITPGCKPVITELPLSSGRPLAEWTAKGGLAQVYEWLEECRDARAWIDLTLYMDEALSMDQLQHLRKAHEGIIHIRPVYPEMQREEEEMDRRLPVDELFRRFYSRQTGGAQPDEELVRLFLSMLQQQGPSEAAAAGEEPS</sequence>
<reference evidence="1" key="1">
    <citation type="submission" date="2024-12" db="EMBL/GenBank/DDBJ databases">
        <authorList>
            <person name="Wu N."/>
        </authorList>
    </citation>
    <scope>NUCLEOTIDE SEQUENCE</scope>
    <source>
        <strain evidence="1">P15</strain>
    </source>
</reference>
<comment type="caution">
    <text evidence="1">The sequence shown here is derived from an EMBL/GenBank/DDBJ whole genome shotgun (WGS) entry which is preliminary data.</text>
</comment>
<accession>A0ACC7P305</accession>